<name>A0A9P3UQY8_LYOSH</name>
<accession>A0A9P3UQY8</accession>
<evidence type="ECO:0000256" key="1">
    <source>
        <dbReference type="SAM" id="MobiDB-lite"/>
    </source>
</evidence>
<comment type="caution">
    <text evidence="2">The sequence shown here is derived from an EMBL/GenBank/DDBJ whole genome shotgun (WGS) entry which is preliminary data.</text>
</comment>
<feature type="region of interest" description="Disordered" evidence="1">
    <location>
        <begin position="49"/>
        <end position="73"/>
    </location>
</feature>
<evidence type="ECO:0000313" key="3">
    <source>
        <dbReference type="Proteomes" id="UP001063166"/>
    </source>
</evidence>
<reference evidence="2" key="1">
    <citation type="submission" date="2022-07" db="EMBL/GenBank/DDBJ databases">
        <title>The genome of Lyophyllum shimeji provides insight into the initial evolution of ectomycorrhizal fungal genome.</title>
        <authorList>
            <person name="Kobayashi Y."/>
            <person name="Shibata T."/>
            <person name="Hirakawa H."/>
            <person name="Shigenobu S."/>
            <person name="Nishiyama T."/>
            <person name="Yamada A."/>
            <person name="Hasebe M."/>
            <person name="Kawaguchi M."/>
        </authorList>
    </citation>
    <scope>NUCLEOTIDE SEQUENCE</scope>
    <source>
        <strain evidence="2">AT787</strain>
    </source>
</reference>
<dbReference type="Proteomes" id="UP001063166">
    <property type="component" value="Unassembled WGS sequence"/>
</dbReference>
<proteinExistence type="predicted"/>
<gene>
    <name evidence="2" type="ORF">LshimejAT787_1101280</name>
</gene>
<protein>
    <submittedName>
        <fullName evidence="2">Uncharacterized protein</fullName>
    </submittedName>
</protein>
<evidence type="ECO:0000313" key="2">
    <source>
        <dbReference type="EMBL" id="GLB42113.1"/>
    </source>
</evidence>
<keyword evidence="3" id="KW-1185">Reference proteome</keyword>
<organism evidence="2 3">
    <name type="scientific">Lyophyllum shimeji</name>
    <name type="common">Hon-shimeji</name>
    <name type="synonym">Tricholoma shimeji</name>
    <dbReference type="NCBI Taxonomy" id="47721"/>
    <lineage>
        <taxon>Eukaryota</taxon>
        <taxon>Fungi</taxon>
        <taxon>Dikarya</taxon>
        <taxon>Basidiomycota</taxon>
        <taxon>Agaricomycotina</taxon>
        <taxon>Agaricomycetes</taxon>
        <taxon>Agaricomycetidae</taxon>
        <taxon>Agaricales</taxon>
        <taxon>Tricholomatineae</taxon>
        <taxon>Lyophyllaceae</taxon>
        <taxon>Lyophyllum</taxon>
    </lineage>
</organism>
<dbReference type="AlphaFoldDB" id="A0A9P3UQY8"/>
<sequence>MVPILLRKPLWLKLRVANWTSATERRFISTPSGRPGPFSVSCFDPRSAAHPGHVGEERPLVPDNKAVSSSNTDTERFRLALHKDPALLEDKDKFYNALMSNVIDPQDVPFSDVRSRHVEALDMGRLGEVGLEQGCVDVANKPNSVATIAIHRSSMCRMKRHFEVSLDAGCRDAIGQLILAAALYAQDTIDGDARLRESLENRYRILKPRIGVFNRLQVPPTNFTRGRRSYSFHGALDYGIGLIPSPVESGLSSGTAPACKLSNAFCSITEATSPEYMSGVGHHRVLAELLTTLIASRRTHFSSILTNGVSWRFYTAYDGGERLRPYHIRDFTIYQDSGAIVELLKDMMLYEDLSESLLIKGDYKSA</sequence>
<dbReference type="EMBL" id="BRPK01000011">
    <property type="protein sequence ID" value="GLB42113.1"/>
    <property type="molecule type" value="Genomic_DNA"/>
</dbReference>